<feature type="compositionally biased region" description="Basic and acidic residues" evidence="9">
    <location>
        <begin position="155"/>
        <end position="172"/>
    </location>
</feature>
<evidence type="ECO:0000256" key="7">
    <source>
        <dbReference type="ARBA" id="ARBA00022807"/>
    </source>
</evidence>
<comment type="caution">
    <text evidence="11">The sequence shown here is derived from an EMBL/GenBank/DDBJ whole genome shotgun (WGS) entry which is preliminary data.</text>
</comment>
<dbReference type="GO" id="GO:0042981">
    <property type="term" value="P:regulation of apoptotic process"/>
    <property type="evidence" value="ECO:0007669"/>
    <property type="project" value="TreeGrafter"/>
</dbReference>
<dbReference type="InterPro" id="IPR028889">
    <property type="entry name" value="USP"/>
</dbReference>
<proteinExistence type="inferred from homology"/>
<evidence type="ECO:0000259" key="10">
    <source>
        <dbReference type="PROSITE" id="PS50235"/>
    </source>
</evidence>
<feature type="region of interest" description="Disordered" evidence="9">
    <location>
        <begin position="52"/>
        <end position="86"/>
    </location>
</feature>
<dbReference type="PANTHER" id="PTHR24006:SF758">
    <property type="entry name" value="UBIQUITIN CARBOXYL-TERMINAL HYDROLASE 36"/>
    <property type="match status" value="1"/>
</dbReference>
<keyword evidence="5 8" id="KW-0833">Ubl conjugation pathway</keyword>
<dbReference type="GO" id="GO:0005829">
    <property type="term" value="C:cytosol"/>
    <property type="evidence" value="ECO:0007669"/>
    <property type="project" value="TreeGrafter"/>
</dbReference>
<dbReference type="AlphaFoldDB" id="A0AAV5UAL8"/>
<dbReference type="GO" id="GO:0005730">
    <property type="term" value="C:nucleolus"/>
    <property type="evidence" value="ECO:0007669"/>
    <property type="project" value="UniProtKB-SubCell"/>
</dbReference>
<evidence type="ECO:0000256" key="3">
    <source>
        <dbReference type="ARBA" id="ARBA00009085"/>
    </source>
</evidence>
<dbReference type="InterPro" id="IPR018200">
    <property type="entry name" value="USP_CS"/>
</dbReference>
<evidence type="ECO:0000313" key="12">
    <source>
        <dbReference type="Proteomes" id="UP001432027"/>
    </source>
</evidence>
<feature type="domain" description="USP" evidence="10">
    <location>
        <begin position="396"/>
        <end position="705"/>
    </location>
</feature>
<feature type="region of interest" description="Disordered" evidence="9">
    <location>
        <begin position="139"/>
        <end position="204"/>
    </location>
</feature>
<dbReference type="InterPro" id="IPR038765">
    <property type="entry name" value="Papain-like_cys_pep_sf"/>
</dbReference>
<keyword evidence="6 8" id="KW-0378">Hydrolase</keyword>
<sequence length="848" mass="93145">MSVDCLKNFSLDDVRRARIDFTSGGTIPVGDYVPDFLGKRCTVLQADKIRFGDKSTTGSPISSHRGSSVHHDSSGSSSSGSPIASPISYTRDLIGVDSPGLSGGAGSMTPVKKEQMFPMVPRQVVVPKSSVLQPRSVMLTAEPSPQPPPVPPRKSRFDVKPEDMEVDKKPKVEPSLLPNGKRKAQSESEEESKSDEETVDPRRMGSLGLFVKRIKLETLSTETIKPPYLKSSLPPLASPSSLVASSQVKPTLPPLVPRAVAAAVVAASTCRVGPPTPPPKRVKEEIATTREKEEETSDEEDQDEIELPIIGPQPLKTNGAAKSPVKSASLSRENSATSLVSAATTGAAGSVVKSSRKRLLSERGEKELSYPVMEKEISSKWGWDGAQWLNTRKRGQGLINRANDCFLNVILQMITHTAPLARYLVERHKSDCKREQHACVGCAIRDNHLGRTFRLNGAMETRWIGSHLKRIFPSHSFGMQEDAHELLSLLLDAIDPPPGWNRDNTNKELPTNKLKPSTPIEQIFGGTLRNQVTCQSCHTPFINYERIRELNVALGRKQEERIPLSNLVQDYFKNETIATFSCKKCSRKTQAVRQTRVLRAPAVLIVQLKRFNAYGGKIRQPIAAEKELDLTKFTYDAQEGEGGGKRAVYALTGVVEHLGSTVDHGHYVAYCKSTDNLNWFKFDDEDVSRQNGYSNNPYLLFYSRKDLQPKIKNGQVNGVTSTMPSTSKLVVPNGNAMMKPVAGNNNGSMPGQQNGHTNGVMRPTVQPVGGGGYGHNNGGGPYAKTPYQNGGMQPKAYTSNNGNGYGNGNKFNNGYGKQYNQYNNKFGARPIKTFNNNQQYKWKSRQQI</sequence>
<gene>
    <name evidence="11" type="ORF">PENTCL1PPCAC_25652</name>
</gene>
<evidence type="ECO:0000256" key="9">
    <source>
        <dbReference type="SAM" id="MobiDB-lite"/>
    </source>
</evidence>
<evidence type="ECO:0000256" key="4">
    <source>
        <dbReference type="ARBA" id="ARBA00022670"/>
    </source>
</evidence>
<dbReference type="GO" id="GO:0016579">
    <property type="term" value="P:protein deubiquitination"/>
    <property type="evidence" value="ECO:0007669"/>
    <property type="project" value="InterPro"/>
</dbReference>
<name>A0AAV5UAL8_9BILA</name>
<dbReference type="EMBL" id="BTSX01000006">
    <property type="protein sequence ID" value="GMT03478.1"/>
    <property type="molecule type" value="Genomic_DNA"/>
</dbReference>
<evidence type="ECO:0000313" key="11">
    <source>
        <dbReference type="EMBL" id="GMT03478.1"/>
    </source>
</evidence>
<evidence type="ECO:0000256" key="2">
    <source>
        <dbReference type="ARBA" id="ARBA00004604"/>
    </source>
</evidence>
<dbReference type="PROSITE" id="PS00973">
    <property type="entry name" value="USP_2"/>
    <property type="match status" value="1"/>
</dbReference>
<dbReference type="EC" id="3.4.19.12" evidence="8"/>
<dbReference type="Gene3D" id="3.90.70.10">
    <property type="entry name" value="Cysteine proteinases"/>
    <property type="match status" value="1"/>
</dbReference>
<evidence type="ECO:0000256" key="6">
    <source>
        <dbReference type="ARBA" id="ARBA00022801"/>
    </source>
</evidence>
<reference evidence="11" key="1">
    <citation type="submission" date="2023-10" db="EMBL/GenBank/DDBJ databases">
        <title>Genome assembly of Pristionchus species.</title>
        <authorList>
            <person name="Yoshida K."/>
            <person name="Sommer R.J."/>
        </authorList>
    </citation>
    <scope>NUCLEOTIDE SEQUENCE</scope>
    <source>
        <strain evidence="11">RS0144</strain>
    </source>
</reference>
<dbReference type="InterPro" id="IPR001394">
    <property type="entry name" value="Peptidase_C19_UCH"/>
</dbReference>
<evidence type="ECO:0000256" key="1">
    <source>
        <dbReference type="ARBA" id="ARBA00000707"/>
    </source>
</evidence>
<dbReference type="GO" id="GO:0004843">
    <property type="term" value="F:cysteine-type deubiquitinase activity"/>
    <property type="evidence" value="ECO:0007669"/>
    <property type="project" value="UniProtKB-UniRule"/>
</dbReference>
<dbReference type="Proteomes" id="UP001432027">
    <property type="component" value="Unassembled WGS sequence"/>
</dbReference>
<dbReference type="PROSITE" id="PS00972">
    <property type="entry name" value="USP_1"/>
    <property type="match status" value="1"/>
</dbReference>
<comment type="subcellular location">
    <subcellularLocation>
        <location evidence="2">Nucleus</location>
        <location evidence="2">Nucleolus</location>
    </subcellularLocation>
</comment>
<evidence type="ECO:0000256" key="5">
    <source>
        <dbReference type="ARBA" id="ARBA00022786"/>
    </source>
</evidence>
<dbReference type="SUPFAM" id="SSF54001">
    <property type="entry name" value="Cysteine proteinases"/>
    <property type="match status" value="1"/>
</dbReference>
<comment type="catalytic activity">
    <reaction evidence="1 8">
        <text>Thiol-dependent hydrolysis of ester, thioester, amide, peptide and isopeptide bonds formed by the C-terminal Gly of ubiquitin (a 76-residue protein attached to proteins as an intracellular targeting signal).</text>
        <dbReference type="EC" id="3.4.19.12"/>
    </reaction>
</comment>
<dbReference type="InterPro" id="IPR050164">
    <property type="entry name" value="Peptidase_C19"/>
</dbReference>
<feature type="compositionally biased region" description="Acidic residues" evidence="9">
    <location>
        <begin position="294"/>
        <end position="306"/>
    </location>
</feature>
<comment type="similarity">
    <text evidence="3 8">Belongs to the peptidase C19 family.</text>
</comment>
<dbReference type="PANTHER" id="PTHR24006">
    <property type="entry name" value="UBIQUITIN CARBOXYL-TERMINAL HYDROLASE"/>
    <property type="match status" value="1"/>
</dbReference>
<evidence type="ECO:0000256" key="8">
    <source>
        <dbReference type="RuleBase" id="RU366025"/>
    </source>
</evidence>
<accession>A0AAV5UAL8</accession>
<keyword evidence="12" id="KW-1185">Reference proteome</keyword>
<protein>
    <recommendedName>
        <fullName evidence="8">Ubiquitin carboxyl-terminal hydrolase</fullName>
        <ecNumber evidence="8">3.4.19.12</ecNumber>
    </recommendedName>
</protein>
<dbReference type="PROSITE" id="PS50235">
    <property type="entry name" value="USP_3"/>
    <property type="match status" value="1"/>
</dbReference>
<dbReference type="GO" id="GO:0006508">
    <property type="term" value="P:proteolysis"/>
    <property type="evidence" value="ECO:0007669"/>
    <property type="project" value="UniProtKB-KW"/>
</dbReference>
<organism evidence="11 12">
    <name type="scientific">Pristionchus entomophagus</name>
    <dbReference type="NCBI Taxonomy" id="358040"/>
    <lineage>
        <taxon>Eukaryota</taxon>
        <taxon>Metazoa</taxon>
        <taxon>Ecdysozoa</taxon>
        <taxon>Nematoda</taxon>
        <taxon>Chromadorea</taxon>
        <taxon>Rhabditida</taxon>
        <taxon>Rhabditina</taxon>
        <taxon>Diplogasteromorpha</taxon>
        <taxon>Diplogasteroidea</taxon>
        <taxon>Neodiplogasteridae</taxon>
        <taxon>Pristionchus</taxon>
    </lineage>
</organism>
<keyword evidence="7 8" id="KW-0788">Thiol protease</keyword>
<keyword evidence="4 8" id="KW-0645">Protease</keyword>
<feature type="compositionally biased region" description="Basic and acidic residues" evidence="9">
    <location>
        <begin position="281"/>
        <end position="293"/>
    </location>
</feature>
<feature type="region of interest" description="Disordered" evidence="9">
    <location>
        <begin position="274"/>
        <end position="333"/>
    </location>
</feature>
<dbReference type="Pfam" id="PF00443">
    <property type="entry name" value="UCH"/>
    <property type="match status" value="1"/>
</dbReference>